<dbReference type="EMBL" id="MT144603">
    <property type="protein sequence ID" value="QJH94615.1"/>
    <property type="molecule type" value="Genomic_DNA"/>
</dbReference>
<evidence type="ECO:0000313" key="1">
    <source>
        <dbReference type="EMBL" id="QJA45780.1"/>
    </source>
</evidence>
<sequence length="114" mass="12125">MQQITTTGTLPHGLDITGVRYTGFVMREALLGDMIEAEVESGGAGNQIHYAAQLAVRQLVKVTDASGREFAGPFVVSMIRKRSDFVALRTAQLELDKLGNDEPNGSASTGTPSS</sequence>
<protein>
    <submittedName>
        <fullName evidence="1">Uncharacterized protein</fullName>
    </submittedName>
</protein>
<name>A0A6H1ZF13_9ZZZZ</name>
<proteinExistence type="predicted"/>
<gene>
    <name evidence="1" type="ORF">TM448A00282_0014</name>
    <name evidence="2" type="ORF">TM448B00260_0019</name>
</gene>
<dbReference type="AlphaFoldDB" id="A0A6H1ZF13"/>
<accession>A0A6H1ZF13</accession>
<dbReference type="EMBL" id="MT143997">
    <property type="protein sequence ID" value="QJA45780.1"/>
    <property type="molecule type" value="Genomic_DNA"/>
</dbReference>
<reference evidence="1" key="1">
    <citation type="submission" date="2020-03" db="EMBL/GenBank/DDBJ databases">
        <title>The deep terrestrial virosphere.</title>
        <authorList>
            <person name="Holmfeldt K."/>
            <person name="Nilsson E."/>
            <person name="Simone D."/>
            <person name="Lopez-Fernandez M."/>
            <person name="Wu X."/>
            <person name="de Brujin I."/>
            <person name="Lundin D."/>
            <person name="Andersson A."/>
            <person name="Bertilsson S."/>
            <person name="Dopson M."/>
        </authorList>
    </citation>
    <scope>NUCLEOTIDE SEQUENCE</scope>
    <source>
        <strain evidence="1">TM448A00282</strain>
        <strain evidence="2">TM448B00260</strain>
    </source>
</reference>
<organism evidence="1">
    <name type="scientific">viral metagenome</name>
    <dbReference type="NCBI Taxonomy" id="1070528"/>
    <lineage>
        <taxon>unclassified sequences</taxon>
        <taxon>metagenomes</taxon>
        <taxon>organismal metagenomes</taxon>
    </lineage>
</organism>
<evidence type="ECO:0000313" key="2">
    <source>
        <dbReference type="EMBL" id="QJH94615.1"/>
    </source>
</evidence>